<evidence type="ECO:0000259" key="10">
    <source>
        <dbReference type="Pfam" id="PF04963"/>
    </source>
</evidence>
<dbReference type="InterPro" id="IPR000394">
    <property type="entry name" value="RNA_pol_sigma_54"/>
</dbReference>
<dbReference type="InterPro" id="IPR007634">
    <property type="entry name" value="RNA_pol_sigma_54_DNA-bd"/>
</dbReference>
<organism evidence="11">
    <name type="scientific">uncultured Chloroflexia bacterium</name>
    <dbReference type="NCBI Taxonomy" id="1672391"/>
    <lineage>
        <taxon>Bacteria</taxon>
        <taxon>Bacillati</taxon>
        <taxon>Chloroflexota</taxon>
        <taxon>Chloroflexia</taxon>
        <taxon>environmental samples</taxon>
    </lineage>
</organism>
<dbReference type="AlphaFoldDB" id="A0A6J4J2I9"/>
<evidence type="ECO:0000256" key="4">
    <source>
        <dbReference type="ARBA" id="ARBA00022695"/>
    </source>
</evidence>
<dbReference type="Pfam" id="PF04552">
    <property type="entry name" value="Sigma54_DBD"/>
    <property type="match status" value="1"/>
</dbReference>
<evidence type="ECO:0000256" key="7">
    <source>
        <dbReference type="ARBA" id="ARBA00023125"/>
    </source>
</evidence>
<evidence type="ECO:0000256" key="3">
    <source>
        <dbReference type="ARBA" id="ARBA00022679"/>
    </source>
</evidence>
<keyword evidence="6" id="KW-0731">Sigma factor</keyword>
<comment type="similarity">
    <text evidence="1">Belongs to the sigma-54 factor family.</text>
</comment>
<accession>A0A6J4J2I9</accession>
<dbReference type="InterPro" id="IPR038709">
    <property type="entry name" value="RpoN_core-bd_sf"/>
</dbReference>
<dbReference type="GO" id="GO:0001216">
    <property type="term" value="F:DNA-binding transcription activator activity"/>
    <property type="evidence" value="ECO:0007669"/>
    <property type="project" value="InterPro"/>
</dbReference>
<dbReference type="GO" id="GO:0000428">
    <property type="term" value="C:DNA-directed RNA polymerase complex"/>
    <property type="evidence" value="ECO:0007669"/>
    <property type="project" value="UniProtKB-KW"/>
</dbReference>
<sequence length="462" mass="52763">MTDMSMAMGMQAQMQMKASPALIALNNMLILSTLELQQMIQQELEENPALELMESEEALCQRCGRPLSGPTCMYCLQEDMRVMESEREDYTLMLEDDEFDPLMLVATPPTLSENLFRDLHASLPRDDHFIADYLVGSLDEQGYLDTTVDEVAATLGIEVERVERVLAKLQEVAPVGVGARDVPECLLLQLRRLEGENIRHPYVERIIKEHWRDLGEHRYGAIAQALSVPYEIVVEARDFIRQYLRPYPLDRIGSDGAVNPSQTPYLTPDVVIREEEGKLVAEVIESQRYFLRLSPLYQELSRQPSRGEDAPVTPEEKDHLTQFVGRAQLFLTNLRQRRETIRRIAEFLIGRQEPFLRRGVRFLAPLTRAEVAGAIGVHESTVSRATANKHVQIPSHEVIPFSHFFTASLSVKDVLLELINQEQRPLTDQELVEMLRERGFDVARRTVAKYRNQLGILASTLR</sequence>
<proteinExistence type="inferred from homology"/>
<name>A0A6J4J2I9_9CHLR</name>
<feature type="domain" description="RNA polymerase sigma factor 54 core-binding" evidence="10">
    <location>
        <begin position="105"/>
        <end position="297"/>
    </location>
</feature>
<dbReference type="Pfam" id="PF04963">
    <property type="entry name" value="Sigma54_CBD"/>
    <property type="match status" value="1"/>
</dbReference>
<dbReference type="GO" id="GO:0016779">
    <property type="term" value="F:nucleotidyltransferase activity"/>
    <property type="evidence" value="ECO:0007669"/>
    <property type="project" value="UniProtKB-KW"/>
</dbReference>
<dbReference type="Gene3D" id="1.10.10.60">
    <property type="entry name" value="Homeodomain-like"/>
    <property type="match status" value="1"/>
</dbReference>
<keyword evidence="2" id="KW-0240">DNA-directed RNA polymerase</keyword>
<feature type="domain" description="RNA polymerase sigma factor 54 DNA-binding" evidence="9">
    <location>
        <begin position="321"/>
        <end position="462"/>
    </location>
</feature>
<keyword evidence="7" id="KW-0238">DNA-binding</keyword>
<dbReference type="GO" id="GO:0016987">
    <property type="term" value="F:sigma factor activity"/>
    <property type="evidence" value="ECO:0007669"/>
    <property type="project" value="UniProtKB-KW"/>
</dbReference>
<keyword evidence="4" id="KW-0548">Nucleotidyltransferase</keyword>
<gene>
    <name evidence="11" type="ORF">AVDCRST_MAG26-2629</name>
</gene>
<dbReference type="Pfam" id="PF00309">
    <property type="entry name" value="Sigma54_AID"/>
    <property type="match status" value="1"/>
</dbReference>
<dbReference type="EMBL" id="CADCTK010000607">
    <property type="protein sequence ID" value="CAA9267331.1"/>
    <property type="molecule type" value="Genomic_DNA"/>
</dbReference>
<dbReference type="GO" id="GO:0006352">
    <property type="term" value="P:DNA-templated transcription initiation"/>
    <property type="evidence" value="ECO:0007669"/>
    <property type="project" value="InterPro"/>
</dbReference>
<evidence type="ECO:0000256" key="2">
    <source>
        <dbReference type="ARBA" id="ARBA00022478"/>
    </source>
</evidence>
<evidence type="ECO:0000313" key="11">
    <source>
        <dbReference type="EMBL" id="CAA9267331.1"/>
    </source>
</evidence>
<protein>
    <submittedName>
        <fullName evidence="11">RNA polymerase sigma-54 factor RpoN</fullName>
    </submittedName>
</protein>
<evidence type="ECO:0000259" key="9">
    <source>
        <dbReference type="Pfam" id="PF04552"/>
    </source>
</evidence>
<evidence type="ECO:0000256" key="6">
    <source>
        <dbReference type="ARBA" id="ARBA00023082"/>
    </source>
</evidence>
<keyword evidence="5" id="KW-0805">Transcription regulation</keyword>
<dbReference type="PIRSF" id="PIRSF000774">
    <property type="entry name" value="RpoN"/>
    <property type="match status" value="1"/>
</dbReference>
<keyword evidence="3" id="KW-0808">Transferase</keyword>
<dbReference type="InterPro" id="IPR007046">
    <property type="entry name" value="RNA_pol_sigma_54_core-bd"/>
</dbReference>
<dbReference type="Gene3D" id="1.10.10.1330">
    <property type="entry name" value="RNA polymerase sigma-54 factor, core-binding domain"/>
    <property type="match status" value="1"/>
</dbReference>
<evidence type="ECO:0000256" key="8">
    <source>
        <dbReference type="ARBA" id="ARBA00023163"/>
    </source>
</evidence>
<evidence type="ECO:0000256" key="1">
    <source>
        <dbReference type="ARBA" id="ARBA00008798"/>
    </source>
</evidence>
<dbReference type="NCBIfam" id="TIGR02395">
    <property type="entry name" value="rpoN_sigma"/>
    <property type="match status" value="1"/>
</dbReference>
<dbReference type="PRINTS" id="PR00045">
    <property type="entry name" value="SIGMA54FCT"/>
</dbReference>
<evidence type="ECO:0000256" key="5">
    <source>
        <dbReference type="ARBA" id="ARBA00023015"/>
    </source>
</evidence>
<dbReference type="GO" id="GO:0003677">
    <property type="term" value="F:DNA binding"/>
    <property type="evidence" value="ECO:0007669"/>
    <property type="project" value="UniProtKB-KW"/>
</dbReference>
<reference evidence="11" key="1">
    <citation type="submission" date="2020-02" db="EMBL/GenBank/DDBJ databases">
        <authorList>
            <person name="Meier V. D."/>
        </authorList>
    </citation>
    <scope>NUCLEOTIDE SEQUENCE</scope>
    <source>
        <strain evidence="11">AVDCRST_MAG26</strain>
    </source>
</reference>
<dbReference type="PROSITE" id="PS50044">
    <property type="entry name" value="SIGMA54_3"/>
    <property type="match status" value="1"/>
</dbReference>
<dbReference type="PANTHER" id="PTHR32248">
    <property type="entry name" value="RNA POLYMERASE SIGMA-54 FACTOR"/>
    <property type="match status" value="1"/>
</dbReference>
<dbReference type="PROSITE" id="PS00718">
    <property type="entry name" value="SIGMA54_2"/>
    <property type="match status" value="1"/>
</dbReference>
<keyword evidence="8" id="KW-0804">Transcription</keyword>
<dbReference type="PANTHER" id="PTHR32248:SF4">
    <property type="entry name" value="RNA POLYMERASE SIGMA-54 FACTOR"/>
    <property type="match status" value="1"/>
</dbReference>